<dbReference type="PANTHER" id="PTHR33375:SF1">
    <property type="entry name" value="CHROMOSOME-PARTITIONING PROTEIN PARB-RELATED"/>
    <property type="match status" value="1"/>
</dbReference>
<keyword evidence="3" id="KW-0238">DNA-binding</keyword>
<evidence type="ECO:0000256" key="2">
    <source>
        <dbReference type="ARBA" id="ARBA00022829"/>
    </source>
</evidence>
<dbReference type="EMBL" id="AP011695">
    <property type="protein sequence ID" value="BAL54625.1"/>
    <property type="molecule type" value="Genomic_DNA"/>
</dbReference>
<dbReference type="SUPFAM" id="SSF110849">
    <property type="entry name" value="ParB/Sulfiredoxin"/>
    <property type="match status" value="1"/>
</dbReference>
<reference evidence="5" key="2">
    <citation type="journal article" date="2012" name="PLoS ONE">
        <title>A Deeply Branching Thermophilic Bacterium with an Ancient Acetyl-CoA Pathway Dominates a Subsurface Ecosystem.</title>
        <authorList>
            <person name="Takami H."/>
            <person name="Noguchi H."/>
            <person name="Takaki Y."/>
            <person name="Uchiyama I."/>
            <person name="Toyoda A."/>
            <person name="Nishi S."/>
            <person name="Chee G.-J."/>
            <person name="Arai W."/>
            <person name="Nunoura T."/>
            <person name="Itoh T."/>
            <person name="Hattori M."/>
            <person name="Takai K."/>
        </authorList>
    </citation>
    <scope>NUCLEOTIDE SEQUENCE</scope>
</reference>
<dbReference type="AlphaFoldDB" id="H5SEN9"/>
<comment type="similarity">
    <text evidence="1">Belongs to the ParB family.</text>
</comment>
<evidence type="ECO:0000256" key="1">
    <source>
        <dbReference type="ARBA" id="ARBA00006295"/>
    </source>
</evidence>
<dbReference type="SMART" id="SM00470">
    <property type="entry name" value="ParB"/>
    <property type="match status" value="1"/>
</dbReference>
<dbReference type="PANTHER" id="PTHR33375">
    <property type="entry name" value="CHROMOSOME-PARTITIONING PROTEIN PARB-RELATED"/>
    <property type="match status" value="1"/>
</dbReference>
<dbReference type="InterPro" id="IPR050336">
    <property type="entry name" value="Chromosome_partition/occlusion"/>
</dbReference>
<dbReference type="GO" id="GO:0005694">
    <property type="term" value="C:chromosome"/>
    <property type="evidence" value="ECO:0007669"/>
    <property type="project" value="TreeGrafter"/>
</dbReference>
<organism evidence="5">
    <name type="scientific">uncultured Acidobacteriota bacterium</name>
    <dbReference type="NCBI Taxonomy" id="171953"/>
    <lineage>
        <taxon>Bacteria</taxon>
        <taxon>Pseudomonadati</taxon>
        <taxon>Acidobacteriota</taxon>
        <taxon>environmental samples</taxon>
    </lineage>
</organism>
<dbReference type="Gene3D" id="1.10.10.2830">
    <property type="match status" value="1"/>
</dbReference>
<dbReference type="FunFam" id="1.10.10.2830:FF:000001">
    <property type="entry name" value="Chromosome partitioning protein ParB"/>
    <property type="match status" value="1"/>
</dbReference>
<dbReference type="Pfam" id="PF23552">
    <property type="entry name" value="ParB_C"/>
    <property type="match status" value="1"/>
</dbReference>
<dbReference type="InterPro" id="IPR041468">
    <property type="entry name" value="HTH_ParB/Spo0J"/>
</dbReference>
<dbReference type="GO" id="GO:0003677">
    <property type="term" value="F:DNA binding"/>
    <property type="evidence" value="ECO:0007669"/>
    <property type="project" value="UniProtKB-KW"/>
</dbReference>
<sequence>MTRKALGRGLEALLGETQALAEQVVELDIDLIDPSPYQPRTRYDEQRLRELADSIRTHGLVQPILVRRRGLRYEIIAGERRWRAAQLAGALKIPAVIREVPDEQVLELSLIENIQREDLNPIEEAQAYQRLIERLGLTQEEVARRVGRDRTSIANSLRLLRLPQEVQALVEEGKLSVGHAKALLSLSSADAQRQLAQEVVARGLSVRETEATARKWNAAASPQARRGPAPTDPHLRAAAERLARYLGTKVRILPGTSGGKIEIEYYSMADLDRIYNRILGKGDATP</sequence>
<dbReference type="FunFam" id="3.90.1530.30:FF:000001">
    <property type="entry name" value="Chromosome partitioning protein ParB"/>
    <property type="match status" value="1"/>
</dbReference>
<dbReference type="InterPro" id="IPR004437">
    <property type="entry name" value="ParB/RepB/Spo0J"/>
</dbReference>
<dbReference type="Pfam" id="PF02195">
    <property type="entry name" value="ParB_N"/>
    <property type="match status" value="1"/>
</dbReference>
<protein>
    <submittedName>
        <fullName evidence="5">Chromosome partitioning protein, ParB family</fullName>
    </submittedName>
</protein>
<dbReference type="NCBIfam" id="TIGR00180">
    <property type="entry name" value="parB_part"/>
    <property type="match status" value="1"/>
</dbReference>
<dbReference type="CDD" id="cd16393">
    <property type="entry name" value="SPO0J_N"/>
    <property type="match status" value="1"/>
</dbReference>
<dbReference type="InterPro" id="IPR036086">
    <property type="entry name" value="ParB/Sulfiredoxin_sf"/>
</dbReference>
<evidence type="ECO:0000256" key="3">
    <source>
        <dbReference type="ARBA" id="ARBA00023125"/>
    </source>
</evidence>
<dbReference type="SUPFAM" id="SSF109709">
    <property type="entry name" value="KorB DNA-binding domain-like"/>
    <property type="match status" value="1"/>
</dbReference>
<dbReference type="GO" id="GO:0045881">
    <property type="term" value="P:positive regulation of sporulation resulting in formation of a cellular spore"/>
    <property type="evidence" value="ECO:0007669"/>
    <property type="project" value="TreeGrafter"/>
</dbReference>
<dbReference type="InterPro" id="IPR003115">
    <property type="entry name" value="ParB_N"/>
</dbReference>
<evidence type="ECO:0000313" key="5">
    <source>
        <dbReference type="EMBL" id="BAL54625.1"/>
    </source>
</evidence>
<dbReference type="Gene3D" id="3.90.1530.30">
    <property type="match status" value="1"/>
</dbReference>
<name>H5SEN9_9BACT</name>
<evidence type="ECO:0000259" key="4">
    <source>
        <dbReference type="SMART" id="SM00470"/>
    </source>
</evidence>
<dbReference type="Pfam" id="PF17762">
    <property type="entry name" value="HTH_ParB"/>
    <property type="match status" value="1"/>
</dbReference>
<accession>H5SEN9</accession>
<reference evidence="5" key="1">
    <citation type="journal article" date="2005" name="Environ. Microbiol.">
        <title>Genetic and functional properties of uncultivated thermophilic crenarchaeotes from a subsurface gold mine as revealed by analysis of genome fragments.</title>
        <authorList>
            <person name="Nunoura T."/>
            <person name="Hirayama H."/>
            <person name="Takami H."/>
            <person name="Oida H."/>
            <person name="Nishi S."/>
            <person name="Shimamura S."/>
            <person name="Suzuki Y."/>
            <person name="Inagaki F."/>
            <person name="Takai K."/>
            <person name="Nealson K.H."/>
            <person name="Horikoshi K."/>
        </authorList>
    </citation>
    <scope>NUCLEOTIDE SEQUENCE</scope>
</reference>
<dbReference type="InterPro" id="IPR057240">
    <property type="entry name" value="ParB_dimer_C"/>
</dbReference>
<dbReference type="GO" id="GO:0007059">
    <property type="term" value="P:chromosome segregation"/>
    <property type="evidence" value="ECO:0007669"/>
    <property type="project" value="UniProtKB-KW"/>
</dbReference>
<keyword evidence="2" id="KW-0159">Chromosome partition</keyword>
<gene>
    <name evidence="5" type="ORF">HGMM_F17D01C12</name>
</gene>
<feature type="domain" description="ParB-like N-terminal" evidence="4">
    <location>
        <begin position="25"/>
        <end position="114"/>
    </location>
</feature>
<proteinExistence type="inferred from homology"/>